<accession>A0A4U0ML17</accession>
<evidence type="ECO:0000256" key="7">
    <source>
        <dbReference type="ARBA" id="ARBA00022840"/>
    </source>
</evidence>
<dbReference type="RefSeq" id="WP_136744896.1">
    <property type="nucleotide sequence ID" value="NZ_SUMB01000021.1"/>
</dbReference>
<comment type="subcellular location">
    <subcellularLocation>
        <location evidence="1">Cell membrane</location>
        <topology evidence="1">Single-pass membrane protein</topology>
    </subcellularLocation>
</comment>
<keyword evidence="11" id="KW-1185">Reference proteome</keyword>
<dbReference type="GO" id="GO:0005576">
    <property type="term" value="C:extracellular region"/>
    <property type="evidence" value="ECO:0007669"/>
    <property type="project" value="TreeGrafter"/>
</dbReference>
<dbReference type="PANTHER" id="PTHR40765:SF2">
    <property type="entry name" value="ESX-2 SECRETION SYSTEM ATPASE ECCB2"/>
    <property type="match status" value="1"/>
</dbReference>
<evidence type="ECO:0000313" key="11">
    <source>
        <dbReference type="Proteomes" id="UP000308697"/>
    </source>
</evidence>
<proteinExistence type="inferred from homology"/>
<dbReference type="InterPro" id="IPR042485">
    <property type="entry name" value="T7SS_EccB_R3"/>
</dbReference>
<dbReference type="InterPro" id="IPR007795">
    <property type="entry name" value="T7SS_EccB"/>
</dbReference>
<evidence type="ECO:0000256" key="8">
    <source>
        <dbReference type="ARBA" id="ARBA00022989"/>
    </source>
</evidence>
<protein>
    <submittedName>
        <fullName evidence="10">Type VII secretion protein EccB</fullName>
    </submittedName>
</protein>
<keyword evidence="8" id="KW-1133">Transmembrane helix</keyword>
<keyword evidence="9" id="KW-0472">Membrane</keyword>
<evidence type="ECO:0000256" key="4">
    <source>
        <dbReference type="ARBA" id="ARBA00022692"/>
    </source>
</evidence>
<dbReference type="GO" id="GO:0016787">
    <property type="term" value="F:hydrolase activity"/>
    <property type="evidence" value="ECO:0007669"/>
    <property type="project" value="UniProtKB-KW"/>
</dbReference>
<dbReference type="EMBL" id="SUMB01000021">
    <property type="protein sequence ID" value="TJZ41307.1"/>
    <property type="molecule type" value="Genomic_DNA"/>
</dbReference>
<name>A0A4U0ML17_9ACTN</name>
<evidence type="ECO:0000256" key="1">
    <source>
        <dbReference type="ARBA" id="ARBA00004162"/>
    </source>
</evidence>
<keyword evidence="3" id="KW-1003">Cell membrane</keyword>
<dbReference type="OrthoDB" id="3847604at2"/>
<evidence type="ECO:0000256" key="6">
    <source>
        <dbReference type="ARBA" id="ARBA00022801"/>
    </source>
</evidence>
<evidence type="ECO:0000256" key="9">
    <source>
        <dbReference type="ARBA" id="ARBA00023136"/>
    </source>
</evidence>
<dbReference type="PANTHER" id="PTHR40765">
    <property type="entry name" value="ESX-2 SECRETION SYSTEM ATPASE ECCB2"/>
    <property type="match status" value="1"/>
</dbReference>
<dbReference type="GO" id="GO:0005524">
    <property type="term" value="F:ATP binding"/>
    <property type="evidence" value="ECO:0007669"/>
    <property type="project" value="UniProtKB-KW"/>
</dbReference>
<evidence type="ECO:0000256" key="5">
    <source>
        <dbReference type="ARBA" id="ARBA00022741"/>
    </source>
</evidence>
<keyword evidence="6" id="KW-0378">Hydrolase</keyword>
<gene>
    <name evidence="10" type="ORF">FCH28_37370</name>
</gene>
<dbReference type="Pfam" id="PF05108">
    <property type="entry name" value="T7SS_ESX1_EccB"/>
    <property type="match status" value="1"/>
</dbReference>
<evidence type="ECO:0000313" key="10">
    <source>
        <dbReference type="EMBL" id="TJZ41307.1"/>
    </source>
</evidence>
<dbReference type="Gene3D" id="3.30.2390.20">
    <property type="entry name" value="Type VII secretion system EccB, repeat 1 domain"/>
    <property type="match status" value="1"/>
</dbReference>
<reference evidence="10 11" key="1">
    <citation type="submission" date="2019-04" db="EMBL/GenBank/DDBJ databases">
        <title>Streptomyces piniterrae sp. nov., a heliquinomycin-producing actinomycete isolated from rhizosphere soil of Pinus yunnanensis.</title>
        <authorList>
            <person name="Zhuang X."/>
            <person name="Zhao J."/>
        </authorList>
    </citation>
    <scope>NUCLEOTIDE SEQUENCE [LARGE SCALE GENOMIC DNA]</scope>
    <source>
        <strain evidence="11">jys28</strain>
    </source>
</reference>
<keyword evidence="7" id="KW-0067">ATP-binding</keyword>
<dbReference type="Gene3D" id="2.40.50.910">
    <property type="entry name" value="Type VII secretion system EccB, repeat 3 domain"/>
    <property type="match status" value="1"/>
</dbReference>
<keyword evidence="5" id="KW-0547">Nucleotide-binding</keyword>
<organism evidence="10 11">
    <name type="scientific">Streptomyces piniterrae</name>
    <dbReference type="NCBI Taxonomy" id="2571125"/>
    <lineage>
        <taxon>Bacteria</taxon>
        <taxon>Bacillati</taxon>
        <taxon>Actinomycetota</taxon>
        <taxon>Actinomycetes</taxon>
        <taxon>Kitasatosporales</taxon>
        <taxon>Streptomycetaceae</taxon>
        <taxon>Streptomyces</taxon>
    </lineage>
</organism>
<sequence>MASRRDELNAYSFARKRTNAAFLKPLPNGSIESAPKPLKAVMPSIMVALLILVGFGACGILKPVAPQGWDAVRTNVLVGSESTTRYVVLKNKNGQKLLHPILNLASAKLLLDPDKFKVVSVKEAELDGKLPHGAAVGIPYAPDRLPSTDDVDKPKVWAVCNRPGSSGNTNSKPQQAVFVLGDKDKSKVDGQGKLDLDQALYVEDENDEKWLVDSNGIAFKFDATLAEFANGRFKQPGVDPVQANSTLRRIIFGEAVPQKVTQDWMDTLIKSPLPIYMPTIEGVGQPGSGKGVPEKYNKVGTVVEDGSSGQKYVVLPQGVQQVSNFVAKLLLQGPTGQKLNGGDSVIAPKVASGSLDPMPDSQDPDKTAKYLGNIPFGSYTDIEMPWPTEAVDAANNFKSGSMTGGLTSPTPNGVSCSVYTGTSTKYPGDAGKALGFPNGVPNMQTWVGKDYPAKIAAGSNSYVTPGSGLLFNQVNTGAQKAGDGSLFLVTDTGLRYSVPKGNDSNTHTGKGDQEVDQAQIHLGYKGAHPPLILKAWSSLLSAGPNLAVSDAEKPQSS</sequence>
<dbReference type="InterPro" id="IPR044857">
    <property type="entry name" value="T7SS_EccB_R1"/>
</dbReference>
<dbReference type="AlphaFoldDB" id="A0A4U0ML17"/>
<evidence type="ECO:0000256" key="3">
    <source>
        <dbReference type="ARBA" id="ARBA00022475"/>
    </source>
</evidence>
<keyword evidence="4" id="KW-0812">Transmembrane</keyword>
<dbReference type="Proteomes" id="UP000308697">
    <property type="component" value="Unassembled WGS sequence"/>
</dbReference>
<dbReference type="GO" id="GO:0005886">
    <property type="term" value="C:plasma membrane"/>
    <property type="evidence" value="ECO:0007669"/>
    <property type="project" value="UniProtKB-SubCell"/>
</dbReference>
<evidence type="ECO:0000256" key="2">
    <source>
        <dbReference type="ARBA" id="ARBA00008149"/>
    </source>
</evidence>
<comment type="caution">
    <text evidence="10">The sequence shown here is derived from an EMBL/GenBank/DDBJ whole genome shotgun (WGS) entry which is preliminary data.</text>
</comment>
<comment type="similarity">
    <text evidence="2">Belongs to the EccB family.</text>
</comment>